<reference evidence="20" key="1">
    <citation type="submission" date="2014-05" db="EMBL/GenBank/DDBJ databases">
        <title>Genome sequence of Mycobacterium aromaticivorans strain JS19b1T (= DSM 45407T).</title>
        <authorList>
            <person name="Kwak Y."/>
            <person name="Park G.-S."/>
            <person name="Li Q.X."/>
            <person name="Lee S.-E."/>
            <person name="Shin J.-H."/>
        </authorList>
    </citation>
    <scope>NUCLEOTIDE SEQUENCE [LARGE SCALE GENOMIC DNA]</scope>
    <source>
        <strain evidence="20">JS19b1</strain>
    </source>
</reference>
<dbReference type="GO" id="GO:0005886">
    <property type="term" value="C:plasma membrane"/>
    <property type="evidence" value="ECO:0007669"/>
    <property type="project" value="UniProtKB-SubCell"/>
</dbReference>
<feature type="region of interest" description="Disordered" evidence="18">
    <location>
        <begin position="234"/>
        <end position="264"/>
    </location>
</feature>
<evidence type="ECO:0000256" key="14">
    <source>
        <dbReference type="ARBA" id="ARBA00023209"/>
    </source>
</evidence>
<feature type="compositionally biased region" description="Pro residues" evidence="18">
    <location>
        <begin position="254"/>
        <end position="264"/>
    </location>
</feature>
<dbReference type="EC" id="3.6.1.26" evidence="6"/>
<keyword evidence="12" id="KW-0443">Lipid metabolism</keyword>
<dbReference type="GO" id="GO:0046342">
    <property type="term" value="P:CDP-diacylglycerol catabolic process"/>
    <property type="evidence" value="ECO:0007669"/>
    <property type="project" value="UniProtKB-UniPathway"/>
</dbReference>
<dbReference type="Gene3D" id="3.30.428.30">
    <property type="entry name" value="HIT family - CDH-like"/>
    <property type="match status" value="1"/>
</dbReference>
<keyword evidence="21" id="KW-1185">Reference proteome</keyword>
<dbReference type="PIRSF" id="PIRSF001273">
    <property type="entry name" value="CDH"/>
    <property type="match status" value="1"/>
</dbReference>
<dbReference type="GO" id="GO:0008715">
    <property type="term" value="F:CDP-diacylglycerol diphosphatase activity"/>
    <property type="evidence" value="ECO:0007669"/>
    <property type="project" value="UniProtKB-EC"/>
</dbReference>
<evidence type="ECO:0000256" key="11">
    <source>
        <dbReference type="ARBA" id="ARBA00022989"/>
    </source>
</evidence>
<dbReference type="GO" id="GO:0008654">
    <property type="term" value="P:phospholipid biosynthetic process"/>
    <property type="evidence" value="ECO:0007669"/>
    <property type="project" value="UniProtKB-KW"/>
</dbReference>
<dbReference type="EMBL" id="JALN02000001">
    <property type="protein sequence ID" value="KDF02284.1"/>
    <property type="molecule type" value="Genomic_DNA"/>
</dbReference>
<dbReference type="eggNOG" id="COG2134">
    <property type="taxonomic scope" value="Bacteria"/>
</dbReference>
<sequence length="264" mass="27797">MAVRLIRGSAPLAAVLALGLLAPQTANADPDALWRIVHDQCVVDVQQHHDPAPCSRVDLGRGESGGYAVLKDIVGDRQYLLIPTARIPGIESPELLAPSATNYFGAAWQSRSFVEQQAGGTIPRDWMSLAINSAIARTQNQLHIHIDCLRADVHDALRAAAGAIGATWAPVPVPLSGHTYWAKAVAGTDLDANPFTLLADGIDGARDDMGEYTLVVVGTTDHAGRPGFVVLADRADDTGNAGGEELQDHDSCPPTVPPTPSTAK</sequence>
<keyword evidence="15" id="KW-1208">Phospholipid metabolism</keyword>
<name>A0A064CUC5_9MYCO</name>
<protein>
    <recommendedName>
        <fullName evidence="6">CDP-diacylglycerol diphosphatase</fullName>
        <ecNumber evidence="6">3.6.1.26</ecNumber>
    </recommendedName>
    <alternativeName>
        <fullName evidence="16">CDP-diacylglycerol phosphatidylhydrolase</fullName>
    </alternativeName>
    <alternativeName>
        <fullName evidence="17">CDP-diglyceride hydrolase</fullName>
    </alternativeName>
</protein>
<dbReference type="InterPro" id="IPR036265">
    <property type="entry name" value="HIT-like_sf"/>
</dbReference>
<evidence type="ECO:0000256" key="15">
    <source>
        <dbReference type="ARBA" id="ARBA00023264"/>
    </source>
</evidence>
<dbReference type="STRING" id="1440774.Y900_025945"/>
<evidence type="ECO:0000256" key="6">
    <source>
        <dbReference type="ARBA" id="ARBA00012375"/>
    </source>
</evidence>
<dbReference type="SUPFAM" id="SSF54197">
    <property type="entry name" value="HIT-like"/>
    <property type="match status" value="1"/>
</dbReference>
<keyword evidence="19" id="KW-0732">Signal</keyword>
<dbReference type="Pfam" id="PF02611">
    <property type="entry name" value="CDH"/>
    <property type="match status" value="1"/>
</dbReference>
<proteinExistence type="inferred from homology"/>
<evidence type="ECO:0000256" key="12">
    <source>
        <dbReference type="ARBA" id="ARBA00023098"/>
    </source>
</evidence>
<comment type="caution">
    <text evidence="20">The sequence shown here is derived from an EMBL/GenBank/DDBJ whole genome shotgun (WGS) entry which is preliminary data.</text>
</comment>
<dbReference type="AlphaFoldDB" id="A0A064CUC5"/>
<comment type="pathway">
    <text evidence="3">Phospholipid metabolism; CDP-diacylglycerol degradation; phosphatidate from CDP-diacylglycerol: step 1/1.</text>
</comment>
<accession>A0A064CUC5</accession>
<evidence type="ECO:0000256" key="5">
    <source>
        <dbReference type="ARBA" id="ARBA00006435"/>
    </source>
</evidence>
<evidence type="ECO:0000256" key="7">
    <source>
        <dbReference type="ARBA" id="ARBA00022475"/>
    </source>
</evidence>
<evidence type="ECO:0000256" key="4">
    <source>
        <dbReference type="ARBA" id="ARBA00005189"/>
    </source>
</evidence>
<keyword evidence="8" id="KW-0444">Lipid biosynthesis</keyword>
<evidence type="ECO:0000256" key="10">
    <source>
        <dbReference type="ARBA" id="ARBA00022801"/>
    </source>
</evidence>
<evidence type="ECO:0000313" key="21">
    <source>
        <dbReference type="Proteomes" id="UP000022835"/>
    </source>
</evidence>
<keyword evidence="11" id="KW-1133">Transmembrane helix</keyword>
<dbReference type="Proteomes" id="UP000022835">
    <property type="component" value="Unassembled WGS sequence"/>
</dbReference>
<gene>
    <name evidence="20" type="ORF">Y900_025945</name>
</gene>
<organism evidence="20 21">
    <name type="scientific">Mycolicibacterium aromaticivorans JS19b1 = JCM 16368</name>
    <dbReference type="NCBI Taxonomy" id="1440774"/>
    <lineage>
        <taxon>Bacteria</taxon>
        <taxon>Bacillati</taxon>
        <taxon>Actinomycetota</taxon>
        <taxon>Actinomycetes</taxon>
        <taxon>Mycobacteriales</taxon>
        <taxon>Mycobacteriaceae</taxon>
        <taxon>Mycolicibacterium</taxon>
    </lineage>
</organism>
<evidence type="ECO:0000256" key="2">
    <source>
        <dbReference type="ARBA" id="ARBA00004162"/>
    </source>
</evidence>
<evidence type="ECO:0000256" key="18">
    <source>
        <dbReference type="SAM" id="MobiDB-lite"/>
    </source>
</evidence>
<comment type="catalytic activity">
    <reaction evidence="1">
        <text>a CDP-1,2-diacyl-sn-glycerol + H2O = a 1,2-diacyl-sn-glycero-3-phosphate + CMP + 2 H(+)</text>
        <dbReference type="Rhea" id="RHEA:15221"/>
        <dbReference type="ChEBI" id="CHEBI:15377"/>
        <dbReference type="ChEBI" id="CHEBI:15378"/>
        <dbReference type="ChEBI" id="CHEBI:58332"/>
        <dbReference type="ChEBI" id="CHEBI:58608"/>
        <dbReference type="ChEBI" id="CHEBI:60377"/>
        <dbReference type="EC" id="3.6.1.26"/>
    </reaction>
</comment>
<dbReference type="NCBIfam" id="NF003986">
    <property type="entry name" value="PRK05471.1-5"/>
    <property type="match status" value="1"/>
</dbReference>
<keyword evidence="7" id="KW-1003">Cell membrane</keyword>
<evidence type="ECO:0000256" key="16">
    <source>
        <dbReference type="ARBA" id="ARBA00032888"/>
    </source>
</evidence>
<evidence type="ECO:0000256" key="13">
    <source>
        <dbReference type="ARBA" id="ARBA00023136"/>
    </source>
</evidence>
<comment type="subcellular location">
    <subcellularLocation>
        <location evidence="2">Cell membrane</location>
        <topology evidence="2">Single-pass membrane protein</topology>
    </subcellularLocation>
</comment>
<evidence type="ECO:0000313" key="20">
    <source>
        <dbReference type="EMBL" id="KDF02284.1"/>
    </source>
</evidence>
<evidence type="ECO:0000256" key="1">
    <source>
        <dbReference type="ARBA" id="ARBA00001007"/>
    </source>
</evidence>
<keyword evidence="14" id="KW-0594">Phospholipid biosynthesis</keyword>
<evidence type="ECO:0000256" key="9">
    <source>
        <dbReference type="ARBA" id="ARBA00022692"/>
    </source>
</evidence>
<dbReference type="InterPro" id="IPR003763">
    <property type="entry name" value="CDP-diacylglyc_Pase"/>
</dbReference>
<feature type="chain" id="PRO_5001623681" description="CDP-diacylglycerol diphosphatase" evidence="19">
    <location>
        <begin position="29"/>
        <end position="264"/>
    </location>
</feature>
<dbReference type="UniPathway" id="UPA00609">
    <property type="reaction ID" value="UER00664"/>
</dbReference>
<comment type="similarity">
    <text evidence="5">Belongs to the Cdh family.</text>
</comment>
<evidence type="ECO:0000256" key="8">
    <source>
        <dbReference type="ARBA" id="ARBA00022516"/>
    </source>
</evidence>
<keyword evidence="9" id="KW-0812">Transmembrane</keyword>
<evidence type="ECO:0000256" key="19">
    <source>
        <dbReference type="SAM" id="SignalP"/>
    </source>
</evidence>
<evidence type="ECO:0000256" key="3">
    <source>
        <dbReference type="ARBA" id="ARBA00004927"/>
    </source>
</evidence>
<keyword evidence="10" id="KW-0378">Hydrolase</keyword>
<evidence type="ECO:0000256" key="17">
    <source>
        <dbReference type="ARBA" id="ARBA00032892"/>
    </source>
</evidence>
<feature type="signal peptide" evidence="19">
    <location>
        <begin position="1"/>
        <end position="28"/>
    </location>
</feature>
<comment type="pathway">
    <text evidence="4">Lipid metabolism.</text>
</comment>
<keyword evidence="13" id="KW-0472">Membrane</keyword>